<protein>
    <submittedName>
        <fullName evidence="1">Uncharacterized protein</fullName>
    </submittedName>
</protein>
<organism evidence="1 2">
    <name type="scientific">Paucihalobacter ruber</name>
    <dbReference type="NCBI Taxonomy" id="2567861"/>
    <lineage>
        <taxon>Bacteria</taxon>
        <taxon>Pseudomonadati</taxon>
        <taxon>Bacteroidota</taxon>
        <taxon>Flavobacteriia</taxon>
        <taxon>Flavobacteriales</taxon>
        <taxon>Flavobacteriaceae</taxon>
        <taxon>Paucihalobacter</taxon>
    </lineage>
</organism>
<dbReference type="Proteomes" id="UP000317332">
    <property type="component" value="Unassembled WGS sequence"/>
</dbReference>
<keyword evidence="2" id="KW-1185">Reference proteome</keyword>
<reference evidence="1 2" key="1">
    <citation type="submission" date="2019-06" db="EMBL/GenBank/DDBJ databases">
        <title>Flavobacteriaceae Paucihalobacterium erythroidium CWB-1, complete genome.</title>
        <authorList>
            <person name="Wu S."/>
        </authorList>
    </citation>
    <scope>NUCLEOTIDE SEQUENCE [LARGE SCALE GENOMIC DNA]</scope>
    <source>
        <strain evidence="1 2">CWB-1</strain>
    </source>
</reference>
<dbReference type="InterPro" id="IPR008979">
    <property type="entry name" value="Galactose-bd-like_sf"/>
</dbReference>
<proteinExistence type="predicted"/>
<dbReference type="OrthoDB" id="5381604at2"/>
<dbReference type="SUPFAM" id="SSF49785">
    <property type="entry name" value="Galactose-binding domain-like"/>
    <property type="match status" value="1"/>
</dbReference>
<name>A0A506PIS3_9FLAO</name>
<evidence type="ECO:0000313" key="2">
    <source>
        <dbReference type="Proteomes" id="UP000317332"/>
    </source>
</evidence>
<evidence type="ECO:0000313" key="1">
    <source>
        <dbReference type="EMBL" id="TPV33519.1"/>
    </source>
</evidence>
<dbReference type="Gene3D" id="2.60.120.260">
    <property type="entry name" value="Galactose-binding domain-like"/>
    <property type="match status" value="2"/>
</dbReference>
<dbReference type="EMBL" id="VHIQ01000004">
    <property type="protein sequence ID" value="TPV33519.1"/>
    <property type="molecule type" value="Genomic_DNA"/>
</dbReference>
<gene>
    <name evidence="1" type="ORF">FJ651_09870</name>
</gene>
<accession>A0A506PIS3</accession>
<sequence>MKLFSSQALPILLKFEDGTQADVEDTQLHGGSGWEELTFTLNSTGTYNDMILFVDGPGTAAGTFYVDDIEKVDGAPPPPPFDDGLLTNGDFQTLDGNGNVVAWIQGVDDDNPAPVVTVSGNTYYSINITTPTPGEPFNINLSQKVEIVQGTSYILSFEAWSSVNRSIVAGIGLSGGDFSNASETVNITTTPAVYQRTFTATGFGAPDARVLFDLAEEAGVVNIDNVSLFVTGGGGGGGGGGCEGDAVAATTLPVDFEGCESFISTFSSIGDGGVTTNLVANPNPSGINTSDNVLRITRASGINRWGGVQNSFPAGTIDITTRTFKIKVYSSIPDVTYRFELALDPQPNPVVGNPAPVFRQVSGGANQWVELEFTFINLPATPTTYNQLVIKPDNPEGTDPQVTSQEQIFYVDDIRLD</sequence>
<comment type="caution">
    <text evidence="1">The sequence shown here is derived from an EMBL/GenBank/DDBJ whole genome shotgun (WGS) entry which is preliminary data.</text>
</comment>
<dbReference type="AlphaFoldDB" id="A0A506PIS3"/>